<dbReference type="SUPFAM" id="SSF53756">
    <property type="entry name" value="UDP-Glycosyltransferase/glycogen phosphorylase"/>
    <property type="match status" value="1"/>
</dbReference>
<dbReference type="PANTHER" id="PTHR45947:SF3">
    <property type="entry name" value="SULFOQUINOVOSYL TRANSFERASE SQD2"/>
    <property type="match status" value="1"/>
</dbReference>
<dbReference type="RefSeq" id="WP_202857649.1">
    <property type="nucleotide sequence ID" value="NZ_JAEUGD010000058.1"/>
</dbReference>
<comment type="caution">
    <text evidence="2">The sequence shown here is derived from an EMBL/GenBank/DDBJ whole genome shotgun (WGS) entry which is preliminary data.</text>
</comment>
<dbReference type="AlphaFoldDB" id="A0A937G0W6"/>
<name>A0A937G0W6_9BACT</name>
<organism evidence="2 3">
    <name type="scientific">Fulvivirga marina</name>
    <dbReference type="NCBI Taxonomy" id="2494733"/>
    <lineage>
        <taxon>Bacteria</taxon>
        <taxon>Pseudomonadati</taxon>
        <taxon>Bacteroidota</taxon>
        <taxon>Cytophagia</taxon>
        <taxon>Cytophagales</taxon>
        <taxon>Fulvivirgaceae</taxon>
        <taxon>Fulvivirga</taxon>
    </lineage>
</organism>
<dbReference type="InterPro" id="IPR050194">
    <property type="entry name" value="Glycosyltransferase_grp1"/>
</dbReference>
<dbReference type="Proteomes" id="UP000614216">
    <property type="component" value="Unassembled WGS sequence"/>
</dbReference>
<gene>
    <name evidence="2" type="ORF">JMN32_17490</name>
</gene>
<dbReference type="CDD" id="cd03801">
    <property type="entry name" value="GT4_PimA-like"/>
    <property type="match status" value="1"/>
</dbReference>
<dbReference type="InterPro" id="IPR001296">
    <property type="entry name" value="Glyco_trans_1"/>
</dbReference>
<dbReference type="PANTHER" id="PTHR45947">
    <property type="entry name" value="SULFOQUINOVOSYL TRANSFERASE SQD2"/>
    <property type="match status" value="1"/>
</dbReference>
<dbReference type="Pfam" id="PF00534">
    <property type="entry name" value="Glycos_transf_1"/>
    <property type="match status" value="1"/>
</dbReference>
<sequence>MRLLISAYACIPDRGSEPGNGWHWVLGNAMLGHEVWCFTTREGEEAIKKALKHYPSLKIHVEFIDVPRWINYLYRYQPFIYLHYLVWQHKAARKAAAIDKEINFDLLHHVTLGSLQLGAGLWRLKKPFVFGPVGGNNFAPVAFKKYFVRGWYMEIFRKWTSELLMAFNPDFMKTIQQADLILASNNDTWEKVKSMGGEKVRVFLDTALSNDFFTDSEDSNHSQSDELRILWVGRIFARKGLPLVLEALKEVKMKNIPFHLTILGDGKLGCRVNQWLIDYGVQEHVTWRGQVSWYEVKAAYKEHDVFMLCSLRDSFGSQFLEAMAFKLPIITLNHQGARDHIPSNAAIKVPVTKPESTVKELAEAVEYMYQNPQHRKEMGQNGYAFAQQHQWDQQIIQVNKYYKEILSSTKSS</sequence>
<reference evidence="2" key="1">
    <citation type="submission" date="2021-01" db="EMBL/GenBank/DDBJ databases">
        <title>Fulvivirga kasyanovii gen. nov., sp nov., a novel member of the phylum Bacteroidetes isolated from seawater in a mussel farm.</title>
        <authorList>
            <person name="Zhao L.-H."/>
            <person name="Wang Z.-J."/>
        </authorList>
    </citation>
    <scope>NUCLEOTIDE SEQUENCE</scope>
    <source>
        <strain evidence="2">29W222</strain>
    </source>
</reference>
<evidence type="ECO:0000313" key="2">
    <source>
        <dbReference type="EMBL" id="MBL6448116.1"/>
    </source>
</evidence>
<dbReference type="EMBL" id="JAEUGD010000058">
    <property type="protein sequence ID" value="MBL6448116.1"/>
    <property type="molecule type" value="Genomic_DNA"/>
</dbReference>
<evidence type="ECO:0000259" key="1">
    <source>
        <dbReference type="Pfam" id="PF00534"/>
    </source>
</evidence>
<protein>
    <submittedName>
        <fullName evidence="2">Glycosyltransferase family 4 protein</fullName>
    </submittedName>
</protein>
<accession>A0A937G0W6</accession>
<feature type="domain" description="Glycosyl transferase family 1" evidence="1">
    <location>
        <begin position="217"/>
        <end position="383"/>
    </location>
</feature>
<dbReference type="Gene3D" id="3.40.50.2000">
    <property type="entry name" value="Glycogen Phosphorylase B"/>
    <property type="match status" value="2"/>
</dbReference>
<dbReference type="GO" id="GO:0016757">
    <property type="term" value="F:glycosyltransferase activity"/>
    <property type="evidence" value="ECO:0007669"/>
    <property type="project" value="InterPro"/>
</dbReference>
<proteinExistence type="predicted"/>
<evidence type="ECO:0000313" key="3">
    <source>
        <dbReference type="Proteomes" id="UP000614216"/>
    </source>
</evidence>
<keyword evidence="3" id="KW-1185">Reference proteome</keyword>